<evidence type="ECO:0000256" key="1">
    <source>
        <dbReference type="SAM" id="MobiDB-lite"/>
    </source>
</evidence>
<organism evidence="2">
    <name type="scientific">Dichomitus squalens</name>
    <dbReference type="NCBI Taxonomy" id="114155"/>
    <lineage>
        <taxon>Eukaryota</taxon>
        <taxon>Fungi</taxon>
        <taxon>Dikarya</taxon>
        <taxon>Basidiomycota</taxon>
        <taxon>Agaricomycotina</taxon>
        <taxon>Agaricomycetes</taxon>
        <taxon>Polyporales</taxon>
        <taxon>Polyporaceae</taxon>
        <taxon>Dichomitus</taxon>
    </lineage>
</organism>
<evidence type="ECO:0000313" key="2">
    <source>
        <dbReference type="EMBL" id="TBU28922.1"/>
    </source>
</evidence>
<accession>A0A4Q9MR10</accession>
<reference evidence="2" key="1">
    <citation type="submission" date="2019-01" db="EMBL/GenBank/DDBJ databases">
        <title>Draft genome sequences of three monokaryotic isolates of the white-rot basidiomycete fungus Dichomitus squalens.</title>
        <authorList>
            <consortium name="DOE Joint Genome Institute"/>
            <person name="Lopez S.C."/>
            <person name="Andreopoulos B."/>
            <person name="Pangilinan J."/>
            <person name="Lipzen A."/>
            <person name="Riley R."/>
            <person name="Ahrendt S."/>
            <person name="Ng V."/>
            <person name="Barry K."/>
            <person name="Daum C."/>
            <person name="Grigoriev I.V."/>
            <person name="Hilden K.S."/>
            <person name="Makela M.R."/>
            <person name="de Vries R.P."/>
        </authorList>
    </citation>
    <scope>NUCLEOTIDE SEQUENCE [LARGE SCALE GENOMIC DNA]</scope>
    <source>
        <strain evidence="2">OM18370.1</strain>
    </source>
</reference>
<dbReference type="AlphaFoldDB" id="A0A4Q9MR10"/>
<protein>
    <submittedName>
        <fullName evidence="2">Uncharacterized protein</fullName>
    </submittedName>
</protein>
<name>A0A4Q9MR10_9APHY</name>
<sequence length="208" mass="23251">MSTCEQRRTPTQFQRTMSIHISMTYAVAQYHFYRADLGSYSRASDTSAVYQPLASSFGSWEQEGTIGESSLVTQPVSHPRRHSVSHQGRVYKNHPLPHFLPYYIPPPSHPPISLEASLSFPNTSRLTPIFSPTLMETLFMPLLTFISSSSFTIIQSETFSVARAKVSTASKDVTRGTRRIQVPPLRTATSESRSAHGEKSLKMQVASR</sequence>
<dbReference type="EMBL" id="ML143417">
    <property type="protein sequence ID" value="TBU28922.1"/>
    <property type="molecule type" value="Genomic_DNA"/>
</dbReference>
<feature type="region of interest" description="Disordered" evidence="1">
    <location>
        <begin position="171"/>
        <end position="208"/>
    </location>
</feature>
<dbReference type="Proteomes" id="UP000292957">
    <property type="component" value="Unassembled WGS sequence"/>
</dbReference>
<gene>
    <name evidence="2" type="ORF">BD311DRAFT_306603</name>
</gene>
<proteinExistence type="predicted"/>